<dbReference type="CDD" id="cd22954">
    <property type="entry name" value="PLL_lectin"/>
    <property type="match status" value="1"/>
</dbReference>
<organism evidence="2 3">
    <name type="scientific">Anaerosolibacter carboniphilus</name>
    <dbReference type="NCBI Taxonomy" id="1417629"/>
    <lineage>
        <taxon>Bacteria</taxon>
        <taxon>Bacillati</taxon>
        <taxon>Bacillota</taxon>
        <taxon>Clostridia</taxon>
        <taxon>Peptostreptococcales</taxon>
        <taxon>Thermotaleaceae</taxon>
        <taxon>Anaerosolibacter</taxon>
    </lineage>
</organism>
<dbReference type="Proteomes" id="UP000579281">
    <property type="component" value="Unassembled WGS sequence"/>
</dbReference>
<dbReference type="AlphaFoldDB" id="A0A841KQ76"/>
<dbReference type="EMBL" id="JACHEN010000001">
    <property type="protein sequence ID" value="MBB6214268.1"/>
    <property type="molecule type" value="Genomic_DNA"/>
</dbReference>
<feature type="domain" description="PLL-like beta propeller" evidence="1">
    <location>
        <begin position="347"/>
        <end position="436"/>
    </location>
</feature>
<sequence>MISYYRNWPYLQVPIYGQPYVYPMSPGYVCPFYDNMATDYLNSLYEEDNGELEDGDMMRQRPQDVNRIMALINQQFNNYYTELQRYRIQRVVTRNIFRNVVTYVLRNENKYTGNIEQRTNAIFNAYQRDNAPTLAILRGFGVPSDRINQIIRAIIRFTLENIGEQPISGWSQWEDLGGVLTSGPAVASWQANRLDVFGRGQNNALWHKWWDGSRWSDWEDLGGVLTSAPAAVSWGPNRIDVFGRGQNNALWHKWWNGSSWSQWEDLGGVLTSDPAVASWQANRLDVFGRGQNNALWHKWWDGSRWSDWEDLGGVLTSAPAAVSWGPNRIDVFGRGQNNSLWHKWWNGSSWSQWEDLGGGAISSAPAAASTAPNRLEVFARGGNNQLLFRTWDGTRWSGWQSLGGELTSQPAAVSWGGNRLDVFAKGQNNHLWHIWRP</sequence>
<gene>
    <name evidence="2" type="ORF">HNQ80_000337</name>
</gene>
<evidence type="ECO:0000259" key="1">
    <source>
        <dbReference type="Pfam" id="PF26607"/>
    </source>
</evidence>
<name>A0A841KQ76_9FIRM</name>
<dbReference type="Pfam" id="PF03984">
    <property type="entry name" value="DUF346"/>
    <property type="match status" value="3"/>
</dbReference>
<comment type="caution">
    <text evidence="2">The sequence shown here is derived from an EMBL/GenBank/DDBJ whole genome shotgun (WGS) entry which is preliminary data.</text>
</comment>
<dbReference type="RefSeq" id="WP_330602717.1">
    <property type="nucleotide sequence ID" value="NZ_JACHEN010000001.1"/>
</dbReference>
<dbReference type="Gene3D" id="2.120.10.70">
    <property type="entry name" value="Fucose-specific lectin"/>
    <property type="match status" value="2"/>
</dbReference>
<proteinExistence type="predicted"/>
<keyword evidence="3" id="KW-1185">Reference proteome</keyword>
<evidence type="ECO:0000313" key="2">
    <source>
        <dbReference type="EMBL" id="MBB6214268.1"/>
    </source>
</evidence>
<evidence type="ECO:0000313" key="3">
    <source>
        <dbReference type="Proteomes" id="UP000579281"/>
    </source>
</evidence>
<reference evidence="2 3" key="1">
    <citation type="submission" date="2020-08" db="EMBL/GenBank/DDBJ databases">
        <title>Genomic Encyclopedia of Type Strains, Phase IV (KMG-IV): sequencing the most valuable type-strain genomes for metagenomic binning, comparative biology and taxonomic classification.</title>
        <authorList>
            <person name="Goeker M."/>
        </authorList>
    </citation>
    <scope>NUCLEOTIDE SEQUENCE [LARGE SCALE GENOMIC DNA]</scope>
    <source>
        <strain evidence="2 3">DSM 103526</strain>
    </source>
</reference>
<dbReference type="InterPro" id="IPR058502">
    <property type="entry name" value="PLL-like_beta-prop"/>
</dbReference>
<dbReference type="InterPro" id="IPR007132">
    <property type="entry name" value="DUF346"/>
</dbReference>
<dbReference type="SUPFAM" id="SSF89372">
    <property type="entry name" value="Fucose-specific lectin"/>
    <property type="match status" value="2"/>
</dbReference>
<dbReference type="Pfam" id="PF26607">
    <property type="entry name" value="DUF8189"/>
    <property type="match status" value="1"/>
</dbReference>
<accession>A0A841KQ76</accession>
<protein>
    <recommendedName>
        <fullName evidence="1">PLL-like beta propeller domain-containing protein</fullName>
    </recommendedName>
</protein>